<feature type="domain" description="NADP-dependent oxidoreductase" evidence="1">
    <location>
        <begin position="2"/>
        <end position="62"/>
    </location>
</feature>
<accession>A0A1C3X930</accession>
<dbReference type="SUPFAM" id="SSF51430">
    <property type="entry name" value="NAD(P)-linked oxidoreductase"/>
    <property type="match status" value="1"/>
</dbReference>
<dbReference type="InterPro" id="IPR036812">
    <property type="entry name" value="NAD(P)_OxRdtase_dom_sf"/>
</dbReference>
<evidence type="ECO:0000313" key="3">
    <source>
        <dbReference type="Proteomes" id="UP000199205"/>
    </source>
</evidence>
<gene>
    <name evidence="2" type="ORF">GA0061101_12880</name>
</gene>
<dbReference type="Pfam" id="PF00248">
    <property type="entry name" value="Aldo_ket_red"/>
    <property type="match status" value="1"/>
</dbReference>
<name>A0A1C3X930_9HYPH</name>
<sequence length="65" mass="7370">MVLSTKAVGPVRPAKANLPYILDGRVSYTRANLFEAVDASLQRLQTDHTDLFQLHWPDRSTNVFQ</sequence>
<evidence type="ECO:0000313" key="2">
    <source>
        <dbReference type="EMBL" id="SCB48780.1"/>
    </source>
</evidence>
<dbReference type="AlphaFoldDB" id="A0A1C3X930"/>
<proteinExistence type="predicted"/>
<dbReference type="EMBL" id="FMAF01000028">
    <property type="protein sequence ID" value="SCB48780.1"/>
    <property type="molecule type" value="Genomic_DNA"/>
</dbReference>
<reference evidence="2 3" key="1">
    <citation type="submission" date="2016-08" db="EMBL/GenBank/DDBJ databases">
        <authorList>
            <person name="Seilhamer J.J."/>
        </authorList>
    </citation>
    <scope>NUCLEOTIDE SEQUENCE [LARGE SCALE GENOMIC DNA]</scope>
    <source>
        <strain evidence="2 3">P1-7</strain>
    </source>
</reference>
<evidence type="ECO:0000259" key="1">
    <source>
        <dbReference type="Pfam" id="PF00248"/>
    </source>
</evidence>
<dbReference type="InterPro" id="IPR023210">
    <property type="entry name" value="NADP_OxRdtase_dom"/>
</dbReference>
<organism evidence="2 3">
    <name type="scientific">Rhizobium lusitanum</name>
    <dbReference type="NCBI Taxonomy" id="293958"/>
    <lineage>
        <taxon>Bacteria</taxon>
        <taxon>Pseudomonadati</taxon>
        <taxon>Pseudomonadota</taxon>
        <taxon>Alphaproteobacteria</taxon>
        <taxon>Hyphomicrobiales</taxon>
        <taxon>Rhizobiaceae</taxon>
        <taxon>Rhizobium/Agrobacterium group</taxon>
        <taxon>Rhizobium</taxon>
    </lineage>
</organism>
<protein>
    <submittedName>
        <fullName evidence="2">Aldo/keto reductase family protein</fullName>
    </submittedName>
</protein>
<dbReference type="Proteomes" id="UP000199205">
    <property type="component" value="Unassembled WGS sequence"/>
</dbReference>
<dbReference type="Gene3D" id="3.20.20.100">
    <property type="entry name" value="NADP-dependent oxidoreductase domain"/>
    <property type="match status" value="1"/>
</dbReference>
<dbReference type="RefSeq" id="WP_331384342.1">
    <property type="nucleotide sequence ID" value="NZ_FMAF01000028.1"/>
</dbReference>